<dbReference type="EMBL" id="AP019835">
    <property type="protein sequence ID" value="BBM48792.1"/>
    <property type="molecule type" value="Genomic_DNA"/>
</dbReference>
<dbReference type="REBASE" id="355993">
    <property type="entry name" value="M.Lwa3934ORF61P"/>
</dbReference>
<proteinExistence type="predicted"/>
<dbReference type="RefSeq" id="WP_146963255.1">
    <property type="nucleotide sequence ID" value="NZ_AP019835.1"/>
</dbReference>
<evidence type="ECO:0000313" key="2">
    <source>
        <dbReference type="Proteomes" id="UP000321501"/>
    </source>
</evidence>
<reference evidence="1 2" key="1">
    <citation type="submission" date="2019-07" db="EMBL/GenBank/DDBJ databases">
        <title>Complete Genome Sequence of Leptotrichia wadei Strain JMUB3934.</title>
        <authorList>
            <person name="Watanabe S."/>
            <person name="Cui L."/>
        </authorList>
    </citation>
    <scope>NUCLEOTIDE SEQUENCE [LARGE SCALE GENOMIC DNA]</scope>
    <source>
        <strain evidence="1 2">JMUB3934</strain>
    </source>
</reference>
<dbReference type="GO" id="GO:0008168">
    <property type="term" value="F:methyltransferase activity"/>
    <property type="evidence" value="ECO:0007669"/>
    <property type="project" value="UniProtKB-KW"/>
</dbReference>
<dbReference type="Proteomes" id="UP000321501">
    <property type="component" value="Chromosome"/>
</dbReference>
<evidence type="ECO:0000313" key="1">
    <source>
        <dbReference type="EMBL" id="BBM48792.1"/>
    </source>
</evidence>
<name>A0A510KAV5_9FUSO</name>
<gene>
    <name evidence="1" type="ORF">JMUB3934_0061</name>
</gene>
<dbReference type="AlphaFoldDB" id="A0A510KAV5"/>
<dbReference type="GO" id="GO:0032259">
    <property type="term" value="P:methylation"/>
    <property type="evidence" value="ECO:0007669"/>
    <property type="project" value="UniProtKB-KW"/>
</dbReference>
<keyword evidence="1" id="KW-0808">Transferase</keyword>
<organism evidence="1 2">
    <name type="scientific">Leptotrichia wadei</name>
    <dbReference type="NCBI Taxonomy" id="157687"/>
    <lineage>
        <taxon>Bacteria</taxon>
        <taxon>Fusobacteriati</taxon>
        <taxon>Fusobacteriota</taxon>
        <taxon>Fusobacteriia</taxon>
        <taxon>Fusobacteriales</taxon>
        <taxon>Leptotrichiaceae</taxon>
        <taxon>Leptotrichia</taxon>
    </lineage>
</organism>
<sequence>MSINLSKKKRDNMLSFLKELKKKMEDKEDLRKLIEIERTLQEKKYGLIWEEHKEKTDEILEKNIPILREIENKKLTNPEKSGGGYNPLII</sequence>
<keyword evidence="1" id="KW-0489">Methyltransferase</keyword>
<protein>
    <submittedName>
        <fullName evidence="1">DNA (Cytosine-5-)-methyltransferase</fullName>
    </submittedName>
</protein>
<accession>A0A510KAV5</accession>